<dbReference type="PANTHER" id="PTHR43591">
    <property type="entry name" value="METHYLTRANSFERASE"/>
    <property type="match status" value="1"/>
</dbReference>
<accession>A0AAE9YJ09</accession>
<dbReference type="Proteomes" id="UP001216390">
    <property type="component" value="Chromosome"/>
</dbReference>
<dbReference type="SUPFAM" id="SSF53335">
    <property type="entry name" value="S-adenosyl-L-methionine-dependent methyltransferases"/>
    <property type="match status" value="1"/>
</dbReference>
<evidence type="ECO:0000313" key="2">
    <source>
        <dbReference type="EMBL" id="WCO68951.1"/>
    </source>
</evidence>
<dbReference type="Gene3D" id="3.40.50.150">
    <property type="entry name" value="Vaccinia Virus protein VP39"/>
    <property type="match status" value="1"/>
</dbReference>
<dbReference type="InterPro" id="IPR029063">
    <property type="entry name" value="SAM-dependent_MTases_sf"/>
</dbReference>
<dbReference type="RefSeq" id="WP_272738465.1">
    <property type="nucleotide sequence ID" value="NZ_CP116942.1"/>
</dbReference>
<reference evidence="2" key="1">
    <citation type="submission" date="2023-01" db="EMBL/GenBank/DDBJ databases">
        <title>The diversity of Class Acidimicrobiia in South China Sea sediment environments and the proposal of Iamia marina sp. nov., a novel species of the genus Iamia.</title>
        <authorList>
            <person name="He Y."/>
            <person name="Tian X."/>
        </authorList>
    </citation>
    <scope>NUCLEOTIDE SEQUENCE</scope>
    <source>
        <strain evidence="2">DSM 19957</strain>
    </source>
</reference>
<dbReference type="GO" id="GO:0008168">
    <property type="term" value="F:methyltransferase activity"/>
    <property type="evidence" value="ECO:0007669"/>
    <property type="project" value="UniProtKB-KW"/>
</dbReference>
<dbReference type="GO" id="GO:0032259">
    <property type="term" value="P:methylation"/>
    <property type="evidence" value="ECO:0007669"/>
    <property type="project" value="UniProtKB-KW"/>
</dbReference>
<dbReference type="Pfam" id="PF13649">
    <property type="entry name" value="Methyltransf_25"/>
    <property type="match status" value="1"/>
</dbReference>
<dbReference type="InterPro" id="IPR041698">
    <property type="entry name" value="Methyltransf_25"/>
</dbReference>
<proteinExistence type="predicted"/>
<keyword evidence="2" id="KW-0808">Transferase</keyword>
<dbReference type="PANTHER" id="PTHR43591:SF24">
    <property type="entry name" value="2-METHOXY-6-POLYPRENYL-1,4-BENZOQUINOL METHYLASE, MITOCHONDRIAL"/>
    <property type="match status" value="1"/>
</dbReference>
<evidence type="ECO:0000313" key="3">
    <source>
        <dbReference type="Proteomes" id="UP001216390"/>
    </source>
</evidence>
<dbReference type="KEGG" id="ima:PO878_09465"/>
<dbReference type="AlphaFoldDB" id="A0AAE9YJ09"/>
<dbReference type="EMBL" id="CP116942">
    <property type="protein sequence ID" value="WCO68951.1"/>
    <property type="molecule type" value="Genomic_DNA"/>
</dbReference>
<sequence length="288" mass="29931">MAAAPSDPPTDRWEGERVARWIRQSAGLERQLEPVSDVLFAAARLRAGERVLDVGCGTGPTTRRAAAEVGPDGAVTGLDVAGPMLAHAAEVPAPDGSAPLSWVEADAVTWDPPEGAYDVVLSRFGVMFFDDPDAAFATLARAAAPGGRLVVAVWAERPESELFEMPLQVAVEALRARGLDPQVPPVDGGPFSLGDEGRARDLLTGAGWTDVGREVHRLAMPFGGALSAPEAAGSALDFGPTRLVTEGADDAGRAAVVGALTEAFSARLDAEDHVTLEGTVVVLSARRP</sequence>
<dbReference type="CDD" id="cd02440">
    <property type="entry name" value="AdoMet_MTases"/>
    <property type="match status" value="1"/>
</dbReference>
<feature type="domain" description="Methyltransferase" evidence="1">
    <location>
        <begin position="51"/>
        <end position="147"/>
    </location>
</feature>
<evidence type="ECO:0000259" key="1">
    <source>
        <dbReference type="Pfam" id="PF13649"/>
    </source>
</evidence>
<keyword evidence="3" id="KW-1185">Reference proteome</keyword>
<name>A0AAE9YJ09_9ACTN</name>
<organism evidence="2 3">
    <name type="scientific">Iamia majanohamensis</name>
    <dbReference type="NCBI Taxonomy" id="467976"/>
    <lineage>
        <taxon>Bacteria</taxon>
        <taxon>Bacillati</taxon>
        <taxon>Actinomycetota</taxon>
        <taxon>Acidimicrobiia</taxon>
        <taxon>Acidimicrobiales</taxon>
        <taxon>Iamiaceae</taxon>
        <taxon>Iamia</taxon>
    </lineage>
</organism>
<protein>
    <submittedName>
        <fullName evidence="2">Methyltransferase domain-containing protein</fullName>
    </submittedName>
</protein>
<gene>
    <name evidence="2" type="ORF">PO878_09465</name>
</gene>
<keyword evidence="2" id="KW-0489">Methyltransferase</keyword>